<name>A0A0L1JM70_9RHOB</name>
<dbReference type="EMBL" id="AQQZ01000009">
    <property type="protein sequence ID" value="KNG92483.1"/>
    <property type="molecule type" value="Genomic_DNA"/>
</dbReference>
<keyword evidence="1" id="KW-0812">Transmembrane</keyword>
<comment type="caution">
    <text evidence="2">The sequence shown here is derived from an EMBL/GenBank/DDBJ whole genome shotgun (WGS) entry which is preliminary data.</text>
</comment>
<keyword evidence="1" id="KW-1133">Transmembrane helix</keyword>
<protein>
    <submittedName>
        <fullName evidence="2">Uncharacterized protein</fullName>
    </submittedName>
</protein>
<accession>A0A0L1JM70</accession>
<proteinExistence type="predicted"/>
<organism evidence="2 3">
    <name type="scientific">Pseudaestuariivita atlantica</name>
    <dbReference type="NCBI Taxonomy" id="1317121"/>
    <lineage>
        <taxon>Bacteria</taxon>
        <taxon>Pseudomonadati</taxon>
        <taxon>Pseudomonadota</taxon>
        <taxon>Alphaproteobacteria</taxon>
        <taxon>Rhodobacterales</taxon>
        <taxon>Paracoccaceae</taxon>
        <taxon>Pseudaestuariivita</taxon>
    </lineage>
</organism>
<reference evidence="2 3" key="1">
    <citation type="journal article" date="2015" name="Int. J. Syst. Evol. Microbiol.">
        <title>Aestuariivita atlantica sp. nov., isolated from deep sea sediment of the Atlantic Ocean.</title>
        <authorList>
            <person name="Li G."/>
            <person name="Lai Q."/>
            <person name="Du Y."/>
            <person name="Liu X."/>
            <person name="Sun F."/>
            <person name="Shao Z."/>
        </authorList>
    </citation>
    <scope>NUCLEOTIDE SEQUENCE [LARGE SCALE GENOMIC DNA]</scope>
    <source>
        <strain evidence="2 3">22II-S11-z3</strain>
    </source>
</reference>
<keyword evidence="3" id="KW-1185">Reference proteome</keyword>
<sequence length="77" mass="8410">MGLRHIFDGAQSLAAAVVTVGLTGVPLWYTHQAIQIGLAPQWVYAVLAALFFVSASIVFAFLAKMLRGVAPLRERRR</sequence>
<dbReference type="RefSeq" id="WP_050532285.1">
    <property type="nucleotide sequence ID" value="NZ_AQQZ01000009.1"/>
</dbReference>
<dbReference type="AlphaFoldDB" id="A0A0L1JM70"/>
<feature type="transmembrane region" description="Helical" evidence="1">
    <location>
        <begin position="42"/>
        <end position="66"/>
    </location>
</feature>
<evidence type="ECO:0000313" key="3">
    <source>
        <dbReference type="Proteomes" id="UP000036938"/>
    </source>
</evidence>
<feature type="transmembrane region" description="Helical" evidence="1">
    <location>
        <begin position="12"/>
        <end position="30"/>
    </location>
</feature>
<dbReference type="STRING" id="1317121.ATO11_17925"/>
<gene>
    <name evidence="2" type="ORF">ATO11_17925</name>
</gene>
<evidence type="ECO:0000256" key="1">
    <source>
        <dbReference type="SAM" id="Phobius"/>
    </source>
</evidence>
<keyword evidence="1" id="KW-0472">Membrane</keyword>
<dbReference type="Proteomes" id="UP000036938">
    <property type="component" value="Unassembled WGS sequence"/>
</dbReference>
<evidence type="ECO:0000313" key="2">
    <source>
        <dbReference type="EMBL" id="KNG92483.1"/>
    </source>
</evidence>